<dbReference type="Pfam" id="PF03382">
    <property type="entry name" value="DUF285"/>
    <property type="match status" value="5"/>
</dbReference>
<reference evidence="2 3" key="1">
    <citation type="journal article" date="2009" name="Stand. Genomic Sci.">
        <title>Complete genome sequence of Dyadobacter fermentans type strain (NS114).</title>
        <authorList>
            <person name="Lang E."/>
            <person name="Lapidus A."/>
            <person name="Chertkov O."/>
            <person name="Brettin T."/>
            <person name="Detter J.C."/>
            <person name="Han C."/>
            <person name="Copeland A."/>
            <person name="Glavina Del Rio T."/>
            <person name="Nolan M."/>
            <person name="Chen F."/>
            <person name="Lucas S."/>
            <person name="Tice H."/>
            <person name="Cheng J.F."/>
            <person name="Land M."/>
            <person name="Hauser L."/>
            <person name="Chang Y.J."/>
            <person name="Jeffries C.D."/>
            <person name="Kopitz M."/>
            <person name="Bruce D."/>
            <person name="Goodwin L."/>
            <person name="Pitluck S."/>
            <person name="Ovchinnikova G."/>
            <person name="Pati A."/>
            <person name="Ivanova N."/>
            <person name="Mavrommatis K."/>
            <person name="Chen A."/>
            <person name="Palaniappan K."/>
            <person name="Chain P."/>
            <person name="Bristow J."/>
            <person name="Eisen J.A."/>
            <person name="Markowitz V."/>
            <person name="Hugenholtz P."/>
            <person name="Goker M."/>
            <person name="Rohde M."/>
            <person name="Kyrpides N.C."/>
            <person name="Klenk H.P."/>
        </authorList>
    </citation>
    <scope>NUCLEOTIDE SEQUENCE [LARGE SCALE GENOMIC DNA]</scope>
    <source>
        <strain evidence="3">ATCC 700827 / DSM 18053 / CIP 107007 / KCTC 52180 / NS114</strain>
    </source>
</reference>
<dbReference type="Proteomes" id="UP000002011">
    <property type="component" value="Chromosome"/>
</dbReference>
<dbReference type="eggNOG" id="COG4886">
    <property type="taxonomic scope" value="Bacteria"/>
</dbReference>
<dbReference type="KEGG" id="dfe:Dfer_0502"/>
<dbReference type="STRING" id="471854.Dfer_0502"/>
<evidence type="ECO:0000256" key="1">
    <source>
        <dbReference type="SAM" id="SignalP"/>
    </source>
</evidence>
<dbReference type="InterPro" id="IPR005046">
    <property type="entry name" value="DUF285"/>
</dbReference>
<sequence length="1575" mass="168567">MKTLYTILLVLLGQLALAQNEFITRWDLSVSGSGATQLSFNVATSGPVNYTWTEVSPGTATGSGAFEGATATITDLPAGATIELSIAPTHFKRIHINNGQDRKRLLDVVQWGTVSWASMNQAFYGCANLQISATDLPDLSGVTDMYRMFRGCSLLNGPANIGEWNTQNVTNMGAVFCEATAFNQPIGTWNTANATNLAGMFILARAFNQPIGSWNTSKVTDLTELFFGASAFNQPVGNWNVGTVFRMTYMFKDATSFNQTLGTWKLNRSAFLVSMLDNSGMDCYHYGETLIGWAQNPASPQGTLLSGIGRTYGSADAIAARKFLIEEKKWVIGGDAASGSECARPFVTRWDLARSGSGGTQLSFGVSTSGPVNFTWTAIGAGTPASGLGTFNDGTATITGLPAGATIELRIDPANFRRINIGNGPDKQRLNDIVRWGSAGWTSMENAFYGCTNLQISAPDMPDLSTVTSSAAMFRGCSALMGPADIGDWNTANVTDMTGMFQDAIAFNQSLGSWELDASVNLSNFLNNSGLSCLNYGETLKGWEANAATPPGRNLGAVGRTYGTEAENAREALVTVKGWTINGDGASGSECSGNFITQWDLSKTGSGDAQISFGVITSGPVGYTWTEISSGTPATGSGTFDNGTAIITGLPAGAMIKVSINPANFQGIAIANGQDKDRLVVVSSWGSTAWASMNAAFDGCTNLQITAIDLPNLSLVTSMASMFRGCAALNSVGNIGSWNVANVTDMSSLFEGASAFNQNIAGWNTGNVRRMDRMFERAGAFDQPIGTWHTGQVTDMHSMFENAASFKQSVGAWNTGNVTDMTAMFKGATAFNQPLGNWKLNAAVILANFLDDSGLNCINYGETLKGWAANAATPNGRNLGALNKTYGTESEDARAYLIATKGWTITDDVASGTNCSGAFVTRWDLSTGGSGTTQLSFEIGVAGTVSYTWKQISSGSSASGSGTFTTYNATITGLPAGATIELSILPTNFRRININNGQDKNRLVDIVNWGTTAWNAMNNAFYGCANLQISATDVPDLTNVQNMSQAFRGCAVLNGPANIGSWNTTSVTNMKGMFQEASAFNQNINNWNTANVSTMVSMFQDARAFNQPVDTWNIQNTGNINAIFKGASAFNQPIGNWNTRQVTDMSSAFEDASAFNQPIGTWDTGNVTLIYNIFKGASAFNQPIGAWNTQKVNLMSGMFNGASAFNQPIGTWNTESVWQMDNMFAGAIAFNQPIGTWNVGGVSTMAHMFDGATAFNQDIGGWNTQYVEQMEYMFYGASAFNQDISGWNIGWVWTMENMFNGASAFNQSLGDWTLGWSVGLTSIFTNSGMSCYAYTQTLKGWNDNPYTPHGIILDATGRTYSPSVVGARDNLITAKGWSISNDAASDTECSDGLPVTLVSFSGQKNSENQHVLKWTTASEVDFDHFEIQRSADARRFETIGMVPGKLAATPNVPAEYSFVDRATGSTSYYRLKMIDLDGSFAYSRIISIKNAGVQAFVGSFYPNPASGKVSIDVDALESGQWTVSVVDASGKSLSTSTYYLQKGKNTLRLDRSTTGLNLVRFEYGLLFEVRKFVGK</sequence>
<feature type="chain" id="PRO_5002970857" evidence="1">
    <location>
        <begin position="19"/>
        <end position="1575"/>
    </location>
</feature>
<dbReference type="NCBIfam" id="TIGR04183">
    <property type="entry name" value="Por_Secre_tail"/>
    <property type="match status" value="1"/>
</dbReference>
<name>C6VZF9_DYAFD</name>
<dbReference type="OrthoDB" id="1525027at2"/>
<keyword evidence="3" id="KW-1185">Reference proteome</keyword>
<feature type="signal peptide" evidence="1">
    <location>
        <begin position="1"/>
        <end position="18"/>
    </location>
</feature>
<dbReference type="RefSeq" id="WP_012780119.1">
    <property type="nucleotide sequence ID" value="NC_013037.1"/>
</dbReference>
<dbReference type="HOGENOM" id="CLU_245332_0_0_10"/>
<proteinExistence type="predicted"/>
<dbReference type="NCBIfam" id="TIGR02167">
    <property type="entry name" value="Liste_lipo_26"/>
    <property type="match status" value="4"/>
</dbReference>
<dbReference type="Gene3D" id="2.60.40.10">
    <property type="entry name" value="Immunoglobulins"/>
    <property type="match status" value="1"/>
</dbReference>
<keyword evidence="1" id="KW-0732">Signal</keyword>
<gene>
    <name evidence="2" type="ordered locus">Dfer_0502</name>
</gene>
<dbReference type="InterPro" id="IPR026444">
    <property type="entry name" value="Secre_tail"/>
</dbReference>
<dbReference type="InterPro" id="IPR011889">
    <property type="entry name" value="Liste_lipo_26"/>
</dbReference>
<accession>C6VZF9</accession>
<evidence type="ECO:0000313" key="2">
    <source>
        <dbReference type="EMBL" id="ACT91771.1"/>
    </source>
</evidence>
<organism evidence="2 3">
    <name type="scientific">Dyadobacter fermentans (strain ATCC 700827 / DSM 18053 / CIP 107007 / KCTC 52180 / NS114)</name>
    <dbReference type="NCBI Taxonomy" id="471854"/>
    <lineage>
        <taxon>Bacteria</taxon>
        <taxon>Pseudomonadati</taxon>
        <taxon>Bacteroidota</taxon>
        <taxon>Cytophagia</taxon>
        <taxon>Cytophagales</taxon>
        <taxon>Spirosomataceae</taxon>
        <taxon>Dyadobacter</taxon>
    </lineage>
</organism>
<keyword evidence="2" id="KW-0449">Lipoprotein</keyword>
<evidence type="ECO:0000313" key="3">
    <source>
        <dbReference type="Proteomes" id="UP000002011"/>
    </source>
</evidence>
<dbReference type="eggNOG" id="COG3291">
    <property type="taxonomic scope" value="Bacteria"/>
</dbReference>
<dbReference type="InterPro" id="IPR013783">
    <property type="entry name" value="Ig-like_fold"/>
</dbReference>
<dbReference type="eggNOG" id="COG2831">
    <property type="taxonomic scope" value="Bacteria"/>
</dbReference>
<dbReference type="EMBL" id="CP001619">
    <property type="protein sequence ID" value="ACT91771.1"/>
    <property type="molecule type" value="Genomic_DNA"/>
</dbReference>
<protein>
    <submittedName>
        <fullName evidence="2">Lipoprotein</fullName>
    </submittedName>
</protein>